<gene>
    <name evidence="2" type="ORF">Bca52824_087807</name>
</gene>
<dbReference type="AlphaFoldDB" id="A0A8X7P8V3"/>
<dbReference type="EMBL" id="JAAMPC010000017">
    <property type="protein sequence ID" value="KAG2248179.1"/>
    <property type="molecule type" value="Genomic_DNA"/>
</dbReference>
<proteinExistence type="predicted"/>
<sequence>MGNCIHTMRSKHGNIVRDLDDASTKKIKESPQLEVAEQKTGKRRCVKIILTRKQLEQLLLKCPEGVSFKLPETYGPEIPFCQFKKFPLLEVSFGPSKLLTVHHRVPPATPVDRSDYLRHQTPHRRNSPQTDNEAEGPSALSAKPSVQRDYKELPEGSQPISFTNSTGDSRYFVLIRLTKSFLEATSVNPLPNQKFPVKCVWC</sequence>
<feature type="region of interest" description="Disordered" evidence="1">
    <location>
        <begin position="104"/>
        <end position="162"/>
    </location>
</feature>
<reference evidence="2 3" key="1">
    <citation type="submission" date="2020-02" db="EMBL/GenBank/DDBJ databases">
        <authorList>
            <person name="Ma Q."/>
            <person name="Huang Y."/>
            <person name="Song X."/>
            <person name="Pei D."/>
        </authorList>
    </citation>
    <scope>NUCLEOTIDE SEQUENCE [LARGE SCALE GENOMIC DNA]</scope>
    <source>
        <strain evidence="2">Sxm20200214</strain>
        <tissue evidence="2">Leaf</tissue>
    </source>
</reference>
<comment type="caution">
    <text evidence="2">The sequence shown here is derived from an EMBL/GenBank/DDBJ whole genome shotgun (WGS) entry which is preliminary data.</text>
</comment>
<protein>
    <submittedName>
        <fullName evidence="2">Uncharacterized protein</fullName>
    </submittedName>
</protein>
<dbReference type="OrthoDB" id="649865at2759"/>
<evidence type="ECO:0000313" key="3">
    <source>
        <dbReference type="Proteomes" id="UP000886595"/>
    </source>
</evidence>
<organism evidence="2 3">
    <name type="scientific">Brassica carinata</name>
    <name type="common">Ethiopian mustard</name>
    <name type="synonym">Abyssinian cabbage</name>
    <dbReference type="NCBI Taxonomy" id="52824"/>
    <lineage>
        <taxon>Eukaryota</taxon>
        <taxon>Viridiplantae</taxon>
        <taxon>Streptophyta</taxon>
        <taxon>Embryophyta</taxon>
        <taxon>Tracheophyta</taxon>
        <taxon>Spermatophyta</taxon>
        <taxon>Magnoliopsida</taxon>
        <taxon>eudicotyledons</taxon>
        <taxon>Gunneridae</taxon>
        <taxon>Pentapetalae</taxon>
        <taxon>rosids</taxon>
        <taxon>malvids</taxon>
        <taxon>Brassicales</taxon>
        <taxon>Brassicaceae</taxon>
        <taxon>Brassiceae</taxon>
        <taxon>Brassica</taxon>
    </lineage>
</organism>
<keyword evidence="3" id="KW-1185">Reference proteome</keyword>
<accession>A0A8X7P8V3</accession>
<evidence type="ECO:0000256" key="1">
    <source>
        <dbReference type="SAM" id="MobiDB-lite"/>
    </source>
</evidence>
<dbReference type="Proteomes" id="UP000886595">
    <property type="component" value="Unassembled WGS sequence"/>
</dbReference>
<name>A0A8X7P8V3_BRACI</name>
<evidence type="ECO:0000313" key="2">
    <source>
        <dbReference type="EMBL" id="KAG2248179.1"/>
    </source>
</evidence>